<evidence type="ECO:0000256" key="3">
    <source>
        <dbReference type="ARBA" id="ARBA00022980"/>
    </source>
</evidence>
<feature type="compositionally biased region" description="Basic and acidic residues" evidence="6">
    <location>
        <begin position="516"/>
        <end position="526"/>
    </location>
</feature>
<protein>
    <recommendedName>
        <fullName evidence="5">40S ribosomal protein S27</fullName>
    </recommendedName>
</protein>
<dbReference type="PROSITE" id="PS01168">
    <property type="entry name" value="RIBOSOMAL_S27E"/>
    <property type="match status" value="1"/>
</dbReference>
<keyword evidence="2 5" id="KW-0862">Zinc</keyword>
<feature type="region of interest" description="Disordered" evidence="6">
    <location>
        <begin position="507"/>
        <end position="568"/>
    </location>
</feature>
<dbReference type="GO" id="GO:1990904">
    <property type="term" value="C:ribonucleoprotein complex"/>
    <property type="evidence" value="ECO:0007669"/>
    <property type="project" value="UniProtKB-KW"/>
</dbReference>
<sequence length="674" mass="74150">MRDDTARRTCRQLGRCGSSREHSHKGGADAGEEVAWVPWRQNPAPSAVKRNEQQLAGFLISDVVNQDDALDGQADRQQGGGCPTLNSACQKASSSFGNAEMVGEIGMRLGGSFRESNEISKGRDRGEKGDCSLTSSFRYVTNSLCWKRADMPLAKDLLHPSPEEEKRRHKKKRLVQSPNSYFMDVKCPGCYKITTVFSHAQTVVLCVGCSTVLCQPTGGKARLTEGCAVVNFSAFAFVLPCHDVLREQGVYRGKQMLFQEKTALAVCTGEKENLMDVRRRCQRCNVGKRKGDNGNKSWMLRRPDLVLTDTRRPAGMAGSPGHQRAAVKGEEADPRQESQMESAAEAAGSTFPENRLNICTHLPAVLVREERLDLDYRSNQTFTEQLDLRREQSGIQQLELQVLGLGLASRLPSGLTGGGDSGVSKDKLEICAKGDHSTATSCSSHSAVPCVPLSEQVNQGGVLGAEGCREVCRQGVEARCELLHPLLQGEHLSLQVLAALPGYHSNHQSCASSTLRETEGEREERRRKQTLSQGSSEGGTHTERKEREKGRRNTVKQEIMEGGMNEETRGIGGQRWRIKEMQKKTNTSLESELREGAAFLKHTDSFATVGVRNHVSIADGEESDRDKPHRSQEVTGHILSVMYMKDSPQLTSKSLSTATNKKRKGSQQADEKKI</sequence>
<feature type="region of interest" description="Disordered" evidence="6">
    <location>
        <begin position="617"/>
        <end position="674"/>
    </location>
</feature>
<dbReference type="Pfam" id="PF01667">
    <property type="entry name" value="Ribosomal_S27e"/>
    <property type="match status" value="1"/>
</dbReference>
<evidence type="ECO:0000256" key="2">
    <source>
        <dbReference type="ARBA" id="ARBA00022833"/>
    </source>
</evidence>
<keyword evidence="4 5" id="KW-0687">Ribonucleoprotein</keyword>
<dbReference type="AlphaFoldDB" id="A0A315VKY8"/>
<dbReference type="PANTHER" id="PTHR11594">
    <property type="entry name" value="40S RIBOSOMAL PROTEIN S27"/>
    <property type="match status" value="1"/>
</dbReference>
<feature type="compositionally biased region" description="Basic and acidic residues" evidence="6">
    <location>
        <begin position="540"/>
        <end position="551"/>
    </location>
</feature>
<dbReference type="Gene3D" id="2.20.25.100">
    <property type="entry name" value="Zn-binding ribosomal proteins"/>
    <property type="match status" value="1"/>
</dbReference>
<evidence type="ECO:0000256" key="4">
    <source>
        <dbReference type="ARBA" id="ARBA00023274"/>
    </source>
</evidence>
<feature type="region of interest" description="Disordered" evidence="6">
    <location>
        <begin position="1"/>
        <end position="30"/>
    </location>
</feature>
<feature type="compositionally biased region" description="Polar residues" evidence="6">
    <location>
        <begin position="648"/>
        <end position="659"/>
    </location>
</feature>
<dbReference type="GO" id="GO:0005840">
    <property type="term" value="C:ribosome"/>
    <property type="evidence" value="ECO:0007669"/>
    <property type="project" value="UniProtKB-KW"/>
</dbReference>
<feature type="compositionally biased region" description="Polar residues" evidence="6">
    <location>
        <begin position="530"/>
        <end position="539"/>
    </location>
</feature>
<name>A0A315VKY8_GAMAF</name>
<comment type="caution">
    <text evidence="7">The sequence shown here is derived from an EMBL/GenBank/DDBJ whole genome shotgun (WGS) entry which is preliminary data.</text>
</comment>
<dbReference type="InterPro" id="IPR011332">
    <property type="entry name" value="Ribosomal_zn-bd"/>
</dbReference>
<feature type="region of interest" description="Disordered" evidence="6">
    <location>
        <begin position="310"/>
        <end position="349"/>
    </location>
</feature>
<keyword evidence="5" id="KW-0479">Metal-binding</keyword>
<evidence type="ECO:0000256" key="1">
    <source>
        <dbReference type="ARBA" id="ARBA00010919"/>
    </source>
</evidence>
<organism evidence="7 8">
    <name type="scientific">Gambusia affinis</name>
    <name type="common">Western mosquitofish</name>
    <name type="synonym">Heterandria affinis</name>
    <dbReference type="NCBI Taxonomy" id="33528"/>
    <lineage>
        <taxon>Eukaryota</taxon>
        <taxon>Metazoa</taxon>
        <taxon>Chordata</taxon>
        <taxon>Craniata</taxon>
        <taxon>Vertebrata</taxon>
        <taxon>Euteleostomi</taxon>
        <taxon>Actinopterygii</taxon>
        <taxon>Neopterygii</taxon>
        <taxon>Teleostei</taxon>
        <taxon>Neoteleostei</taxon>
        <taxon>Acanthomorphata</taxon>
        <taxon>Ovalentaria</taxon>
        <taxon>Atherinomorphae</taxon>
        <taxon>Cyprinodontiformes</taxon>
        <taxon>Poeciliidae</taxon>
        <taxon>Poeciliinae</taxon>
        <taxon>Gambusia</taxon>
    </lineage>
</organism>
<dbReference type="InterPro" id="IPR023407">
    <property type="entry name" value="Ribosomal_eS27_Zn-bd_dom_sf"/>
</dbReference>
<keyword evidence="8" id="KW-1185">Reference proteome</keyword>
<dbReference type="EMBL" id="NHOQ01001560">
    <property type="protein sequence ID" value="PWA23828.1"/>
    <property type="molecule type" value="Genomic_DNA"/>
</dbReference>
<keyword evidence="3 5" id="KW-0689">Ribosomal protein</keyword>
<dbReference type="GO" id="GO:0003735">
    <property type="term" value="F:structural constituent of ribosome"/>
    <property type="evidence" value="ECO:0007669"/>
    <property type="project" value="InterPro"/>
</dbReference>
<feature type="compositionally biased region" description="Basic and acidic residues" evidence="6">
    <location>
        <begin position="18"/>
        <end position="27"/>
    </location>
</feature>
<dbReference type="Proteomes" id="UP000250572">
    <property type="component" value="Unassembled WGS sequence"/>
</dbReference>
<comment type="similarity">
    <text evidence="1 5">Belongs to the eukaryotic ribosomal protein eS27 family.</text>
</comment>
<dbReference type="SUPFAM" id="SSF57829">
    <property type="entry name" value="Zn-binding ribosomal proteins"/>
    <property type="match status" value="1"/>
</dbReference>
<feature type="compositionally biased region" description="Basic and acidic residues" evidence="6">
    <location>
        <begin position="327"/>
        <end position="338"/>
    </location>
</feature>
<dbReference type="FunFam" id="2.20.25.100:FF:000001">
    <property type="entry name" value="40S ribosomal protein S27"/>
    <property type="match status" value="1"/>
</dbReference>
<keyword evidence="5" id="KW-0863">Zinc-finger</keyword>
<dbReference type="STRING" id="33528.ENSGAFP00000021927"/>
<evidence type="ECO:0000256" key="6">
    <source>
        <dbReference type="SAM" id="MobiDB-lite"/>
    </source>
</evidence>
<evidence type="ECO:0000256" key="5">
    <source>
        <dbReference type="RuleBase" id="RU000671"/>
    </source>
</evidence>
<evidence type="ECO:0000313" key="7">
    <source>
        <dbReference type="EMBL" id="PWA23828.1"/>
    </source>
</evidence>
<dbReference type="GO" id="GO:0006412">
    <property type="term" value="P:translation"/>
    <property type="evidence" value="ECO:0007669"/>
    <property type="project" value="InterPro"/>
</dbReference>
<reference evidence="7 8" key="1">
    <citation type="journal article" date="2018" name="G3 (Bethesda)">
        <title>A High-Quality Reference Genome for the Invasive Mosquitofish Gambusia affinis Using a Chicago Library.</title>
        <authorList>
            <person name="Hoffberg S.L."/>
            <person name="Troendle N.J."/>
            <person name="Glenn T.C."/>
            <person name="Mahmud O."/>
            <person name="Louha S."/>
            <person name="Chalopin D."/>
            <person name="Bennetzen J.L."/>
            <person name="Mauricio R."/>
        </authorList>
    </citation>
    <scope>NUCLEOTIDE SEQUENCE [LARGE SCALE GENOMIC DNA]</scope>
    <source>
        <strain evidence="7">NE01/NJP1002.9</strain>
        <tissue evidence="7">Muscle</tissue>
    </source>
</reference>
<dbReference type="HAMAP" id="MF_00371">
    <property type="entry name" value="Ribosomal_eS27"/>
    <property type="match status" value="1"/>
</dbReference>
<dbReference type="InterPro" id="IPR000592">
    <property type="entry name" value="Ribosomal_eS27"/>
</dbReference>
<comment type="cofactor">
    <cofactor evidence="5">
        <name>Zn(2+)</name>
        <dbReference type="ChEBI" id="CHEBI:29105"/>
    </cofactor>
    <text evidence="5">Binds 1 zinc ion per subunit.</text>
</comment>
<dbReference type="GO" id="GO:0008270">
    <property type="term" value="F:zinc ion binding"/>
    <property type="evidence" value="ECO:0007669"/>
    <property type="project" value="UniProtKB-KW"/>
</dbReference>
<accession>A0A315VKY8</accession>
<evidence type="ECO:0000313" key="8">
    <source>
        <dbReference type="Proteomes" id="UP000250572"/>
    </source>
</evidence>
<gene>
    <name evidence="7" type="ORF">CCH79_00010971</name>
</gene>
<proteinExistence type="inferred from homology"/>